<evidence type="ECO:0000313" key="1">
    <source>
        <dbReference type="EMBL" id="MBD8499018.1"/>
    </source>
</evidence>
<name>A0ABR9AXZ9_9BACL</name>
<gene>
    <name evidence="1" type="ORF">IFO66_11960</name>
</gene>
<keyword evidence="2" id="KW-1185">Reference proteome</keyword>
<protein>
    <submittedName>
        <fullName evidence="1">AAA family ATPase</fullName>
    </submittedName>
</protein>
<dbReference type="RefSeq" id="WP_192025369.1">
    <property type="nucleotide sequence ID" value="NZ_JACYTN010000007.1"/>
</dbReference>
<proteinExistence type="predicted"/>
<reference evidence="1 2" key="1">
    <citation type="submission" date="2020-09" db="EMBL/GenBank/DDBJ databases">
        <title>Paenibacillus sp. CAU 1523 isolated from sand of Haeundae Beach.</title>
        <authorList>
            <person name="Kim W."/>
        </authorList>
    </citation>
    <scope>NUCLEOTIDE SEQUENCE [LARGE SCALE GENOMIC DNA]</scope>
    <source>
        <strain evidence="1 2">CAU 1523</strain>
    </source>
</reference>
<organism evidence="1 2">
    <name type="scientific">Paenibacillus arenosi</name>
    <dbReference type="NCBI Taxonomy" id="2774142"/>
    <lineage>
        <taxon>Bacteria</taxon>
        <taxon>Bacillati</taxon>
        <taxon>Bacillota</taxon>
        <taxon>Bacilli</taxon>
        <taxon>Bacillales</taxon>
        <taxon>Paenibacillaceae</taxon>
        <taxon>Paenibacillus</taxon>
    </lineage>
</organism>
<dbReference type="InterPro" id="IPR027417">
    <property type="entry name" value="P-loop_NTPase"/>
</dbReference>
<accession>A0ABR9AXZ9</accession>
<comment type="caution">
    <text evidence="1">The sequence shown here is derived from an EMBL/GenBank/DDBJ whole genome shotgun (WGS) entry which is preliminary data.</text>
</comment>
<evidence type="ECO:0000313" key="2">
    <source>
        <dbReference type="Proteomes" id="UP000634529"/>
    </source>
</evidence>
<dbReference type="Proteomes" id="UP000634529">
    <property type="component" value="Unassembled WGS sequence"/>
</dbReference>
<sequence length="176" mass="20339">MQRTVYLVTGPPGVGKTTTSKRLVESLERSAYLSGDAISHYPLNGRGKPWLCEDTLNLTWDNIVSSTKNLLRYDYDVVVDYIILPDRMQWFVEQMKDVDVKMVYTALLVDEMTIVYRDQLRAPEFQMGERSLILLEEFKYSGVDSRYVIDTSTHKLDELDAVVGWIRTNSDFIVKL</sequence>
<dbReference type="Pfam" id="PF13671">
    <property type="entry name" value="AAA_33"/>
    <property type="match status" value="1"/>
</dbReference>
<dbReference type="Gene3D" id="3.40.50.300">
    <property type="entry name" value="P-loop containing nucleotide triphosphate hydrolases"/>
    <property type="match status" value="1"/>
</dbReference>
<dbReference type="SUPFAM" id="SSF52540">
    <property type="entry name" value="P-loop containing nucleoside triphosphate hydrolases"/>
    <property type="match status" value="1"/>
</dbReference>
<dbReference type="EMBL" id="JACYTN010000007">
    <property type="protein sequence ID" value="MBD8499018.1"/>
    <property type="molecule type" value="Genomic_DNA"/>
</dbReference>